<sequence>MNNSSSSFSVSPETTYVAELAIALQTAKKRIQDLENEKHFASNTPGDGIGANQQMAVVNLAGQVLSHNYARLNEVMGEQLSTMHARFLELRSNKAVEDREREQPREGQTLAALQVELANERAANTELTAENEKLKTRTLSAAELREVERESEELSTRCAELQDELAGLQTKYDALPQRRSRRGALEEGWKRLKSTNASLNRKMADLLQVHAEPESEYDSIKKWRAHFVGETAGD</sequence>
<proteinExistence type="predicted"/>
<feature type="coiled-coil region" evidence="1">
    <location>
        <begin position="110"/>
        <end position="171"/>
    </location>
</feature>
<evidence type="ECO:0000256" key="1">
    <source>
        <dbReference type="SAM" id="Coils"/>
    </source>
</evidence>
<protein>
    <submittedName>
        <fullName evidence="2">Uncharacterized protein</fullName>
    </submittedName>
</protein>
<reference evidence="2" key="1">
    <citation type="submission" date="2023-03" db="EMBL/GenBank/DDBJ databases">
        <title>Massive genome expansion in bonnet fungi (Mycena s.s.) driven by repeated elements and novel gene families across ecological guilds.</title>
        <authorList>
            <consortium name="Lawrence Berkeley National Laboratory"/>
            <person name="Harder C.B."/>
            <person name="Miyauchi S."/>
            <person name="Viragh M."/>
            <person name="Kuo A."/>
            <person name="Thoen E."/>
            <person name="Andreopoulos B."/>
            <person name="Lu D."/>
            <person name="Skrede I."/>
            <person name="Drula E."/>
            <person name="Henrissat B."/>
            <person name="Morin E."/>
            <person name="Kohler A."/>
            <person name="Barry K."/>
            <person name="LaButti K."/>
            <person name="Morin E."/>
            <person name="Salamov A."/>
            <person name="Lipzen A."/>
            <person name="Mereny Z."/>
            <person name="Hegedus B."/>
            <person name="Baldrian P."/>
            <person name="Stursova M."/>
            <person name="Weitz H."/>
            <person name="Taylor A."/>
            <person name="Grigoriev I.V."/>
            <person name="Nagy L.G."/>
            <person name="Martin F."/>
            <person name="Kauserud H."/>
        </authorList>
    </citation>
    <scope>NUCLEOTIDE SEQUENCE</scope>
    <source>
        <strain evidence="2">CBHHK182m</strain>
    </source>
</reference>
<evidence type="ECO:0000313" key="2">
    <source>
        <dbReference type="EMBL" id="KAJ7714796.1"/>
    </source>
</evidence>
<keyword evidence="3" id="KW-1185">Reference proteome</keyword>
<comment type="caution">
    <text evidence="2">The sequence shown here is derived from an EMBL/GenBank/DDBJ whole genome shotgun (WGS) entry which is preliminary data.</text>
</comment>
<feature type="coiled-coil region" evidence="1">
    <location>
        <begin position="17"/>
        <end position="44"/>
    </location>
</feature>
<organism evidence="2 3">
    <name type="scientific">Mycena metata</name>
    <dbReference type="NCBI Taxonomy" id="1033252"/>
    <lineage>
        <taxon>Eukaryota</taxon>
        <taxon>Fungi</taxon>
        <taxon>Dikarya</taxon>
        <taxon>Basidiomycota</taxon>
        <taxon>Agaricomycotina</taxon>
        <taxon>Agaricomycetes</taxon>
        <taxon>Agaricomycetidae</taxon>
        <taxon>Agaricales</taxon>
        <taxon>Marasmiineae</taxon>
        <taxon>Mycenaceae</taxon>
        <taxon>Mycena</taxon>
    </lineage>
</organism>
<dbReference type="Proteomes" id="UP001215598">
    <property type="component" value="Unassembled WGS sequence"/>
</dbReference>
<evidence type="ECO:0000313" key="3">
    <source>
        <dbReference type="Proteomes" id="UP001215598"/>
    </source>
</evidence>
<accession>A0AAD7H871</accession>
<keyword evidence="1" id="KW-0175">Coiled coil</keyword>
<dbReference type="AlphaFoldDB" id="A0AAD7H871"/>
<dbReference type="EMBL" id="JARKIB010000319">
    <property type="protein sequence ID" value="KAJ7714796.1"/>
    <property type="molecule type" value="Genomic_DNA"/>
</dbReference>
<gene>
    <name evidence="2" type="ORF">B0H16DRAFT_513957</name>
</gene>
<name>A0AAD7H871_9AGAR</name>